<evidence type="ECO:0000313" key="3">
    <source>
        <dbReference type="EMBL" id="KUK36482.1"/>
    </source>
</evidence>
<feature type="domain" description="3D" evidence="2">
    <location>
        <begin position="32"/>
        <end position="93"/>
    </location>
</feature>
<sequence length="103" mass="11176">MTVTVTAYCPCPICCGKSDGITCSGVRARANRTIAVDPDVIPLGSEVYLEGLGIFIAEDTGGAIKGNRIDIFMEDHQQALLFGIKEMKAYILQKESEIHETLL</sequence>
<dbReference type="GO" id="GO:0004553">
    <property type="term" value="F:hydrolase activity, hydrolyzing O-glycosyl compounds"/>
    <property type="evidence" value="ECO:0007669"/>
    <property type="project" value="InterPro"/>
</dbReference>
<dbReference type="PANTHER" id="PTHR39160">
    <property type="entry name" value="CELL WALL-BINDING PROTEIN YOCH"/>
    <property type="match status" value="1"/>
</dbReference>
<dbReference type="Pfam" id="PF06725">
    <property type="entry name" value="3D"/>
    <property type="match status" value="1"/>
</dbReference>
<proteinExistence type="predicted"/>
<dbReference type="InterPro" id="IPR010611">
    <property type="entry name" value="3D_dom"/>
</dbReference>
<organism evidence="3 4">
    <name type="scientific">Thermacetogenium phaeum</name>
    <dbReference type="NCBI Taxonomy" id="85874"/>
    <lineage>
        <taxon>Bacteria</taxon>
        <taxon>Bacillati</taxon>
        <taxon>Bacillota</taxon>
        <taxon>Clostridia</taxon>
        <taxon>Thermoanaerobacterales</taxon>
        <taxon>Thermoanaerobacteraceae</taxon>
        <taxon>Thermacetogenium</taxon>
    </lineage>
</organism>
<dbReference type="Proteomes" id="UP000053326">
    <property type="component" value="Unassembled WGS sequence"/>
</dbReference>
<dbReference type="PANTHER" id="PTHR39160:SF4">
    <property type="entry name" value="RESUSCITATION-PROMOTING FACTOR RPFB"/>
    <property type="match status" value="1"/>
</dbReference>
<dbReference type="GO" id="GO:0009254">
    <property type="term" value="P:peptidoglycan turnover"/>
    <property type="evidence" value="ECO:0007669"/>
    <property type="project" value="InterPro"/>
</dbReference>
<accession>A0A101FGD8</accession>
<evidence type="ECO:0000259" key="2">
    <source>
        <dbReference type="Pfam" id="PF06725"/>
    </source>
</evidence>
<dbReference type="EMBL" id="LGFO01000088">
    <property type="protein sequence ID" value="KUK36482.1"/>
    <property type="molecule type" value="Genomic_DNA"/>
</dbReference>
<dbReference type="GO" id="GO:0019867">
    <property type="term" value="C:outer membrane"/>
    <property type="evidence" value="ECO:0007669"/>
    <property type="project" value="InterPro"/>
</dbReference>
<dbReference type="InterPro" id="IPR051933">
    <property type="entry name" value="Resuscitation_pf_RpfB"/>
</dbReference>
<dbReference type="InterPro" id="IPR059180">
    <property type="entry name" value="3D_YorM"/>
</dbReference>
<evidence type="ECO:0000256" key="1">
    <source>
        <dbReference type="ARBA" id="ARBA00022729"/>
    </source>
</evidence>
<gene>
    <name evidence="3" type="ORF">XD66_0808</name>
</gene>
<name>A0A101FGD8_9THEO</name>
<dbReference type="SUPFAM" id="SSF50685">
    <property type="entry name" value="Barwin-like endoglucanases"/>
    <property type="match status" value="1"/>
</dbReference>
<comment type="caution">
    <text evidence="3">The sequence shown here is derived from an EMBL/GenBank/DDBJ whole genome shotgun (WGS) entry which is preliminary data.</text>
</comment>
<dbReference type="AlphaFoldDB" id="A0A101FGD8"/>
<keyword evidence="1" id="KW-0732">Signal</keyword>
<dbReference type="CDD" id="cd14667">
    <property type="entry name" value="3D_containing_proteins"/>
    <property type="match status" value="1"/>
</dbReference>
<dbReference type="InterPro" id="IPR036908">
    <property type="entry name" value="RlpA-like_sf"/>
</dbReference>
<dbReference type="PATRIC" id="fig|85874.4.peg.166"/>
<protein>
    <recommendedName>
        <fullName evidence="2">3D domain-containing protein</fullName>
    </recommendedName>
</protein>
<evidence type="ECO:0000313" key="4">
    <source>
        <dbReference type="Proteomes" id="UP000053326"/>
    </source>
</evidence>
<dbReference type="Gene3D" id="2.40.40.10">
    <property type="entry name" value="RlpA-like domain"/>
    <property type="match status" value="1"/>
</dbReference>
<reference evidence="4" key="1">
    <citation type="journal article" date="2015" name="MBio">
        <title>Genome-Resolved Metagenomic Analysis Reveals Roles for Candidate Phyla and Other Microbial Community Members in Biogeochemical Transformations in Oil Reservoirs.</title>
        <authorList>
            <person name="Hu P."/>
            <person name="Tom L."/>
            <person name="Singh A."/>
            <person name="Thomas B.C."/>
            <person name="Baker B.J."/>
            <person name="Piceno Y.M."/>
            <person name="Andersen G.L."/>
            <person name="Banfield J.F."/>
        </authorList>
    </citation>
    <scope>NUCLEOTIDE SEQUENCE [LARGE SCALE GENOMIC DNA]</scope>
</reference>